<evidence type="ECO:0000313" key="6">
    <source>
        <dbReference type="Proteomes" id="UP000663845"/>
    </source>
</evidence>
<evidence type="ECO:0000256" key="1">
    <source>
        <dbReference type="ARBA" id="ARBA00022741"/>
    </source>
</evidence>
<name>A0A813XR91_9BILA</name>
<dbReference type="GO" id="GO:0016197">
    <property type="term" value="P:endosomal transport"/>
    <property type="evidence" value="ECO:0007669"/>
    <property type="project" value="TreeGrafter"/>
</dbReference>
<dbReference type="EMBL" id="CAJOAZ010017570">
    <property type="protein sequence ID" value="CAF4316831.1"/>
    <property type="molecule type" value="Genomic_DNA"/>
</dbReference>
<dbReference type="Gene3D" id="1.20.58.80">
    <property type="entry name" value="Phosphotransferase system, lactose/cellobiose-type IIA subunit"/>
    <property type="match status" value="1"/>
</dbReference>
<dbReference type="GO" id="GO:0016887">
    <property type="term" value="F:ATP hydrolysis activity"/>
    <property type="evidence" value="ECO:0007669"/>
    <property type="project" value="TreeGrafter"/>
</dbReference>
<protein>
    <recommendedName>
        <fullName evidence="3">MIT domain-containing protein</fullName>
    </recommendedName>
</protein>
<dbReference type="GO" id="GO:0007033">
    <property type="term" value="P:vacuole organization"/>
    <property type="evidence" value="ECO:0007669"/>
    <property type="project" value="TreeGrafter"/>
</dbReference>
<dbReference type="InterPro" id="IPR050304">
    <property type="entry name" value="MT-severing_AAA_ATPase"/>
</dbReference>
<dbReference type="Gene3D" id="3.40.50.300">
    <property type="entry name" value="P-loop containing nucleotide triphosphate hydrolases"/>
    <property type="match status" value="1"/>
</dbReference>
<dbReference type="EMBL" id="CAJNOG010000062">
    <property type="protein sequence ID" value="CAF0870630.1"/>
    <property type="molecule type" value="Genomic_DNA"/>
</dbReference>
<dbReference type="Pfam" id="PF04212">
    <property type="entry name" value="MIT"/>
    <property type="match status" value="1"/>
</dbReference>
<reference evidence="4" key="1">
    <citation type="submission" date="2021-02" db="EMBL/GenBank/DDBJ databases">
        <authorList>
            <person name="Nowell W R."/>
        </authorList>
    </citation>
    <scope>NUCLEOTIDE SEQUENCE</scope>
</reference>
<dbReference type="PANTHER" id="PTHR23074:SF83">
    <property type="entry name" value="VACUOLAR PROTEIN SORTING-ASSOCIATED PROTEIN 4A"/>
    <property type="match status" value="1"/>
</dbReference>
<dbReference type="AlphaFoldDB" id="A0A813XR91"/>
<evidence type="ECO:0000259" key="3">
    <source>
        <dbReference type="Pfam" id="PF04212"/>
    </source>
</evidence>
<feature type="domain" description="MIT" evidence="3">
    <location>
        <begin position="10"/>
        <end position="74"/>
    </location>
</feature>
<dbReference type="Proteomes" id="UP000663844">
    <property type="component" value="Unassembled WGS sequence"/>
</dbReference>
<accession>A0A813XR91</accession>
<evidence type="ECO:0000313" key="5">
    <source>
        <dbReference type="EMBL" id="CAF4316831.1"/>
    </source>
</evidence>
<comment type="caution">
    <text evidence="4">The sequence shown here is derived from an EMBL/GenBank/DDBJ whole genome shotgun (WGS) entry which is preliminary data.</text>
</comment>
<keyword evidence="2" id="KW-0067">ATP-binding</keyword>
<keyword evidence="1" id="KW-0547">Nucleotide-binding</keyword>
<dbReference type="GO" id="GO:0005524">
    <property type="term" value="F:ATP binding"/>
    <property type="evidence" value="ECO:0007669"/>
    <property type="project" value="UniProtKB-KW"/>
</dbReference>
<sequence length="172" mass="19917">MNIDLTNIIEKGEQYIVQAVFQDEAHNYELARQAYMAAVDCFIHATKYGIMKEELKQHIHVNIEKYVKRTEEIKRIIENETLIDDTTDFENLKDKINNQDIEESTHDEHLIQNIIVTDSKVTFDDVIGLAFAKTVLLETVILPAKYPKLFQDKCKPSASVLLYGVRLCIHSY</sequence>
<gene>
    <name evidence="4" type="ORF">JYZ213_LOCUS8937</name>
    <name evidence="5" type="ORF">OXD698_LOCUS46947</name>
</gene>
<dbReference type="Proteomes" id="UP000663845">
    <property type="component" value="Unassembled WGS sequence"/>
</dbReference>
<dbReference type="SUPFAM" id="SSF116846">
    <property type="entry name" value="MIT domain"/>
    <property type="match status" value="1"/>
</dbReference>
<dbReference type="PANTHER" id="PTHR23074">
    <property type="entry name" value="AAA DOMAIN-CONTAINING"/>
    <property type="match status" value="1"/>
</dbReference>
<proteinExistence type="predicted"/>
<organism evidence="4 6">
    <name type="scientific">Adineta steineri</name>
    <dbReference type="NCBI Taxonomy" id="433720"/>
    <lineage>
        <taxon>Eukaryota</taxon>
        <taxon>Metazoa</taxon>
        <taxon>Spiralia</taxon>
        <taxon>Gnathifera</taxon>
        <taxon>Rotifera</taxon>
        <taxon>Eurotatoria</taxon>
        <taxon>Bdelloidea</taxon>
        <taxon>Adinetida</taxon>
        <taxon>Adinetidae</taxon>
        <taxon>Adineta</taxon>
    </lineage>
</organism>
<dbReference type="InterPro" id="IPR027417">
    <property type="entry name" value="P-loop_NTPase"/>
</dbReference>
<evidence type="ECO:0000313" key="4">
    <source>
        <dbReference type="EMBL" id="CAF0870630.1"/>
    </source>
</evidence>
<dbReference type="InterPro" id="IPR036181">
    <property type="entry name" value="MIT_dom_sf"/>
</dbReference>
<evidence type="ECO:0000256" key="2">
    <source>
        <dbReference type="ARBA" id="ARBA00022840"/>
    </source>
</evidence>
<dbReference type="InterPro" id="IPR007330">
    <property type="entry name" value="MIT_dom"/>
</dbReference>